<evidence type="ECO:0000313" key="2">
    <source>
        <dbReference type="EMBL" id="MBB5916757.1"/>
    </source>
</evidence>
<organism evidence="2 3">
    <name type="scientific">Nocardia transvalensis</name>
    <dbReference type="NCBI Taxonomy" id="37333"/>
    <lineage>
        <taxon>Bacteria</taxon>
        <taxon>Bacillati</taxon>
        <taxon>Actinomycetota</taxon>
        <taxon>Actinomycetes</taxon>
        <taxon>Mycobacteriales</taxon>
        <taxon>Nocardiaceae</taxon>
        <taxon>Nocardia</taxon>
    </lineage>
</organism>
<gene>
    <name evidence="2" type="ORF">BJY24_005669</name>
</gene>
<dbReference type="PANTHER" id="PTHR46865">
    <property type="entry name" value="OXIDOREDUCTASE-RELATED"/>
    <property type="match status" value="1"/>
</dbReference>
<dbReference type="Proteomes" id="UP000540412">
    <property type="component" value="Unassembled WGS sequence"/>
</dbReference>
<dbReference type="GO" id="GO:0071949">
    <property type="term" value="F:FAD binding"/>
    <property type="evidence" value="ECO:0007669"/>
    <property type="project" value="InterPro"/>
</dbReference>
<comment type="caution">
    <text evidence="2">The sequence shown here is derived from an EMBL/GenBank/DDBJ whole genome shotgun (WGS) entry which is preliminary data.</text>
</comment>
<dbReference type="InterPro" id="IPR002938">
    <property type="entry name" value="FAD-bd"/>
</dbReference>
<dbReference type="EMBL" id="JACHIT010000002">
    <property type="protein sequence ID" value="MBB5916757.1"/>
    <property type="molecule type" value="Genomic_DNA"/>
</dbReference>
<accession>A0A7W9UKW9</accession>
<protein>
    <submittedName>
        <fullName evidence="2">2-polyprenyl-6-methoxyphenol hydroxylase-like FAD-dependent oxidoreductase</fullName>
    </submittedName>
</protein>
<proteinExistence type="predicted"/>
<dbReference type="InterPro" id="IPR051704">
    <property type="entry name" value="FAD_aromatic-hydroxylase"/>
</dbReference>
<evidence type="ECO:0000259" key="1">
    <source>
        <dbReference type="Pfam" id="PF01494"/>
    </source>
</evidence>
<dbReference type="RefSeq" id="WP_040754380.1">
    <property type="nucleotide sequence ID" value="NZ_JACHIT010000002.1"/>
</dbReference>
<reference evidence="2 3" key="1">
    <citation type="submission" date="2020-08" db="EMBL/GenBank/DDBJ databases">
        <title>Sequencing the genomes of 1000 actinobacteria strains.</title>
        <authorList>
            <person name="Klenk H.-P."/>
        </authorList>
    </citation>
    <scope>NUCLEOTIDE SEQUENCE [LARGE SCALE GENOMIC DNA]</scope>
    <source>
        <strain evidence="2 3">DSM 43582</strain>
    </source>
</reference>
<dbReference type="PRINTS" id="PR00420">
    <property type="entry name" value="RNGMNOXGNASE"/>
</dbReference>
<keyword evidence="3" id="KW-1185">Reference proteome</keyword>
<dbReference type="Gene3D" id="3.30.9.10">
    <property type="entry name" value="D-Amino Acid Oxidase, subunit A, domain 2"/>
    <property type="match status" value="1"/>
</dbReference>
<name>A0A7W9UKW9_9NOCA</name>
<evidence type="ECO:0000313" key="3">
    <source>
        <dbReference type="Proteomes" id="UP000540412"/>
    </source>
</evidence>
<dbReference type="Gene3D" id="3.50.50.60">
    <property type="entry name" value="FAD/NAD(P)-binding domain"/>
    <property type="match status" value="1"/>
</dbReference>
<dbReference type="PANTHER" id="PTHR46865:SF2">
    <property type="entry name" value="MONOOXYGENASE"/>
    <property type="match status" value="1"/>
</dbReference>
<feature type="domain" description="FAD-binding" evidence="1">
    <location>
        <begin position="4"/>
        <end position="327"/>
    </location>
</feature>
<sequence>MVRSVLVSGAGIAGATLGFWLGRAGFDVTVLERATAQRSSGSPVDVRGAAVEVAETMGIMPRLREAATGARRLVFVGADGAPRAAVRLSAFQGSAGDRELEVGRADLAAALLDAAGEHAAVRFGESVTALTTDAGGVDVTFSGGGSGRFDLVVGADGLHSTVRRLAFGPDDRFVRHLGMYVATLPLADYGTDSHDVVLYSTPGRTVGTHPAGGVVFMFRHAPVAGFDARDLPLHKRLVAAQFATHSGVFADAVDRVRRAGDLYCDAVSRVRLPRWSQGPVTLVGDAASCVSLFGDGSSNAMIGARTLAEELTSAPGDLPTALRRYERRHRRVVGRKQRGVRAAQAFLVPATSGGVALRNGMVRLLPR</sequence>
<dbReference type="Pfam" id="PF01494">
    <property type="entry name" value="FAD_binding_3"/>
    <property type="match status" value="1"/>
</dbReference>
<dbReference type="InterPro" id="IPR036188">
    <property type="entry name" value="FAD/NAD-bd_sf"/>
</dbReference>
<dbReference type="AlphaFoldDB" id="A0A7W9UKW9"/>
<dbReference type="SUPFAM" id="SSF51905">
    <property type="entry name" value="FAD/NAD(P)-binding domain"/>
    <property type="match status" value="1"/>
</dbReference>